<protein>
    <recommendedName>
        <fullName evidence="4">Lipoprotein</fullName>
    </recommendedName>
</protein>
<name>A0A4Z0LUS2_9GAMM</name>
<evidence type="ECO:0000256" key="1">
    <source>
        <dbReference type="SAM" id="SignalP"/>
    </source>
</evidence>
<evidence type="ECO:0000313" key="3">
    <source>
        <dbReference type="Proteomes" id="UP000298050"/>
    </source>
</evidence>
<accession>A0A4Z0LUS2</accession>
<gene>
    <name evidence="2" type="ORF">E4634_20245</name>
</gene>
<dbReference type="OrthoDB" id="8692at2"/>
<reference evidence="2 3" key="1">
    <citation type="submission" date="2019-04" db="EMBL/GenBank/DDBJ databases">
        <title>Taxonomy of novel Haliea sp. from mangrove soil of West Coast of India.</title>
        <authorList>
            <person name="Verma A."/>
            <person name="Kumar P."/>
            <person name="Krishnamurthi S."/>
        </authorList>
    </citation>
    <scope>NUCLEOTIDE SEQUENCE [LARGE SCALE GENOMIC DNA]</scope>
    <source>
        <strain evidence="2 3">SAOS-164</strain>
    </source>
</reference>
<proteinExistence type="predicted"/>
<feature type="chain" id="PRO_5021214576" description="Lipoprotein" evidence="1">
    <location>
        <begin position="18"/>
        <end position="555"/>
    </location>
</feature>
<keyword evidence="3" id="KW-1185">Reference proteome</keyword>
<evidence type="ECO:0000313" key="2">
    <source>
        <dbReference type="EMBL" id="TGD71004.1"/>
    </source>
</evidence>
<organism evidence="2 3">
    <name type="scientific">Mangrovimicrobium sediminis</name>
    <dbReference type="NCBI Taxonomy" id="2562682"/>
    <lineage>
        <taxon>Bacteria</taxon>
        <taxon>Pseudomonadati</taxon>
        <taxon>Pseudomonadota</taxon>
        <taxon>Gammaproteobacteria</taxon>
        <taxon>Cellvibrionales</taxon>
        <taxon>Halieaceae</taxon>
        <taxon>Mangrovimicrobium</taxon>
    </lineage>
</organism>
<keyword evidence="1" id="KW-0732">Signal</keyword>
<dbReference type="AlphaFoldDB" id="A0A4Z0LUS2"/>
<dbReference type="Proteomes" id="UP000298050">
    <property type="component" value="Unassembled WGS sequence"/>
</dbReference>
<evidence type="ECO:0008006" key="4">
    <source>
        <dbReference type="Google" id="ProtNLM"/>
    </source>
</evidence>
<sequence>MAAGTFGASLLTATVLAAGDSNLPSAADTPLPLTSRTLRNPAAYIPPQCYTKTQDEAGRAHNPCYTCHTVPRRPNYTYDADLQLAYDFPEDLAVNHWTNLFADRSAAIRDTSDAEILEYVRTSNYFNASGGISLYDVLADPPQEWDYDGNGRWDGFRPDVYFNFDAQGFDHDPQGNATGWRAFAYHPVPGAFWPANGSTDDVLIRLPQAFRTGLDGKPDLAVYRTNLAIVEALVTERDIPIEPVDEAALGGIDLDRDGRIGSASKVVYDWAPLEQRLMSYVGQARDAQRAGEVHLAAGLYPEGTEFLHTVRYVDVDENGDNRLAPRMKEVRYALKRLWVDYSKLEAKAAAEFKEKRDFPNRLKTVRGNLESGVSNGQGWAYTAFIEDASGELRPQTYEELVFCVGCHGGIGGNRDGVFSFERKLGSDAFQAGWYHWSQKGLRGTPERRLADGSFEYAHYLASNGAGDEFRANRELRDRFFDAQGKLKEAELAKVRDDIAELLFTSPARAMALNKAYREVVREQSYYLGREAMLAPLINVHEEIEPGTETGVREIQ</sequence>
<feature type="signal peptide" evidence="1">
    <location>
        <begin position="1"/>
        <end position="17"/>
    </location>
</feature>
<comment type="caution">
    <text evidence="2">The sequence shown here is derived from an EMBL/GenBank/DDBJ whole genome shotgun (WGS) entry which is preliminary data.</text>
</comment>
<dbReference type="EMBL" id="SRLE01000017">
    <property type="protein sequence ID" value="TGD71004.1"/>
    <property type="molecule type" value="Genomic_DNA"/>
</dbReference>